<protein>
    <submittedName>
        <fullName evidence="2">Rapamycin-insensitive companion of mtor</fullName>
    </submittedName>
</protein>
<sequence>MECEMSSSETGAITSAASVCGCLEGCMVRTRRRCRDGRVVKAMDLKSIGDSPRRFESCSRRRAAVLPSTPIASPLWFSRTPVGREKSARCNRLRTALSACALAAKVGVGQSNIFTVVKEGGEAGDTNAGGRLATTHRRREQDSNSIALTTRPSRRSRHAPRSSPRHHAHLLHIHISPGCYSKIPPPPPPPPPPLQPCHRERRHKRRRQHYHGHCRHECGGSEVDVAQARISTVWSDL</sequence>
<keyword evidence="3" id="KW-1185">Reference proteome</keyword>
<dbReference type="Proteomes" id="UP000017246">
    <property type="component" value="Unassembled WGS sequence"/>
</dbReference>
<feature type="compositionally biased region" description="Pro residues" evidence="1">
    <location>
        <begin position="183"/>
        <end position="195"/>
    </location>
</feature>
<accession>A0A0S4MIV0</accession>
<evidence type="ECO:0000313" key="3">
    <source>
        <dbReference type="Proteomes" id="UP000017246"/>
    </source>
</evidence>
<dbReference type="EMBL" id="LN902844">
    <property type="protein sequence ID" value="CUT98712.1"/>
    <property type="molecule type" value="Genomic_DNA"/>
</dbReference>
<reference evidence="2" key="1">
    <citation type="journal article" date="2013" name="Nature">
        <title>The genomes of four tapeworm species reveal adaptations to parasitism.</title>
        <authorList>
            <person name="Tsai I.J."/>
            <person name="Zarowiecki M."/>
            <person name="Holroyd N."/>
            <person name="Garciarrubio A."/>
            <person name="Sanchez-Flores A."/>
            <person name="Brooks K.L."/>
            <person name="Tracey A."/>
            <person name="Bobes R.J."/>
            <person name="Fragoso G."/>
            <person name="Sciutto E."/>
            <person name="Aslett M."/>
            <person name="Beasley H."/>
            <person name="Bennett H.M."/>
            <person name="Cai J."/>
            <person name="Camicia F."/>
            <person name="Clark R."/>
            <person name="Cucher M."/>
            <person name="De Silva N."/>
            <person name="Day T.A."/>
            <person name="Deplazes P."/>
            <person name="Estrada K."/>
            <person name="Fernandez C."/>
            <person name="Holland P.W."/>
            <person name="Hou J."/>
            <person name="Hu S."/>
            <person name="Huckvale T."/>
            <person name="Hung S.S."/>
            <person name="Kamenetzky L."/>
            <person name="Keane J.A."/>
            <person name="Kiss F."/>
            <person name="Koziol U."/>
            <person name="Lambert O."/>
            <person name="Liu K."/>
            <person name="Luo X."/>
            <person name="Luo Y."/>
            <person name="Macchiaroli N."/>
            <person name="Nichol S."/>
            <person name="Paps J."/>
            <person name="Parkinson J."/>
            <person name="Pouchkina-Stantcheva N."/>
            <person name="Riddiford N."/>
            <person name="Rosenzvit M."/>
            <person name="Salinas G."/>
            <person name="Wasmuth J.D."/>
            <person name="Zamanian M."/>
            <person name="Zheng Y."/>
            <person name="Cai X."/>
            <person name="Soberon X."/>
            <person name="Olson P.D."/>
            <person name="Laclette J.P."/>
            <person name="Brehm K."/>
            <person name="Berriman M."/>
            <person name="Garciarrubio A."/>
            <person name="Bobes R.J."/>
            <person name="Fragoso G."/>
            <person name="Sanchez-Flores A."/>
            <person name="Estrada K."/>
            <person name="Cevallos M.A."/>
            <person name="Morett E."/>
            <person name="Gonzalez V."/>
            <person name="Portillo T."/>
            <person name="Ochoa-Leyva A."/>
            <person name="Jose M.V."/>
            <person name="Sciutto E."/>
            <person name="Landa A."/>
            <person name="Jimenez L."/>
            <person name="Valdes V."/>
            <person name="Carrero J.C."/>
            <person name="Larralde C."/>
            <person name="Morales-Montor J."/>
            <person name="Limon-Lason J."/>
            <person name="Soberon X."/>
            <person name="Laclette J.P."/>
        </authorList>
    </citation>
    <scope>NUCLEOTIDE SEQUENCE [LARGE SCALE GENOMIC DNA]</scope>
</reference>
<evidence type="ECO:0000256" key="1">
    <source>
        <dbReference type="SAM" id="MobiDB-lite"/>
    </source>
</evidence>
<evidence type="ECO:0000313" key="2">
    <source>
        <dbReference type="EMBL" id="CUT98712.1"/>
    </source>
</evidence>
<feature type="compositionally biased region" description="Basic residues" evidence="1">
    <location>
        <begin position="152"/>
        <end position="172"/>
    </location>
</feature>
<proteinExistence type="predicted"/>
<organism evidence="2 3">
    <name type="scientific">Echinococcus multilocularis</name>
    <name type="common">Fox tapeworm</name>
    <dbReference type="NCBI Taxonomy" id="6211"/>
    <lineage>
        <taxon>Eukaryota</taxon>
        <taxon>Metazoa</taxon>
        <taxon>Spiralia</taxon>
        <taxon>Lophotrochozoa</taxon>
        <taxon>Platyhelminthes</taxon>
        <taxon>Cestoda</taxon>
        <taxon>Eucestoda</taxon>
        <taxon>Cyclophyllidea</taxon>
        <taxon>Taeniidae</taxon>
        <taxon>Echinococcus</taxon>
    </lineage>
</organism>
<dbReference type="AlphaFoldDB" id="A0A0S4MIV0"/>
<feature type="region of interest" description="Disordered" evidence="1">
    <location>
        <begin position="121"/>
        <end position="208"/>
    </location>
</feature>
<name>A0A0S4MIV0_ECHMU</name>
<feature type="compositionally biased region" description="Basic residues" evidence="1">
    <location>
        <begin position="199"/>
        <end position="208"/>
    </location>
</feature>
<reference evidence="2" key="2">
    <citation type="submission" date="2015-11" db="EMBL/GenBank/DDBJ databases">
        <authorList>
            <person name="Zhang Y."/>
            <person name="Guo Z."/>
        </authorList>
    </citation>
    <scope>NUCLEOTIDE SEQUENCE</scope>
</reference>